<keyword evidence="3" id="KW-0732">Signal</keyword>
<evidence type="ECO:0000313" key="6">
    <source>
        <dbReference type="Proteomes" id="UP000005446"/>
    </source>
</evidence>
<keyword evidence="1" id="KW-0479">Metal-binding</keyword>
<feature type="domain" description="CMP/dCMP-type deaminase" evidence="4">
    <location>
        <begin position="31"/>
        <end position="175"/>
    </location>
</feature>
<proteinExistence type="predicted"/>
<sequence length="239" mass="26149">MFPPLTTLSLLLLLLIHLSSTTLSPPDTIPHSTREHWMRAANSALNSPCPFEAFGCVIVNHSDTSNSPHGELVCSSQNQIRETGNPTLHGEVAAINECVKVLGERGWSAEEIKGAWEGLSLYTNGEPCPMCASAIRYSNFAECIFGTTIPTLIKKGWKQISITSQELFDESGLLPGKTRLIGGVLTEETDPLYSWQFDGKADCPVGCQRGVEEHKGKGWCLPKVGRTATRSNHNKMLIR</sequence>
<dbReference type="GO" id="GO:0008270">
    <property type="term" value="F:zinc ion binding"/>
    <property type="evidence" value="ECO:0007669"/>
    <property type="project" value="InterPro"/>
</dbReference>
<evidence type="ECO:0000313" key="5">
    <source>
        <dbReference type="EMBL" id="EHL03548.1"/>
    </source>
</evidence>
<dbReference type="GO" id="GO:0002100">
    <property type="term" value="P:tRNA wobble adenosine to inosine editing"/>
    <property type="evidence" value="ECO:0007669"/>
    <property type="project" value="TreeGrafter"/>
</dbReference>
<dbReference type="HOGENOM" id="CLU_025810_0_0_1"/>
<dbReference type="InterPro" id="IPR016192">
    <property type="entry name" value="APOBEC/CMP_deaminase_Zn-bd"/>
</dbReference>
<feature type="chain" id="PRO_5003531931" evidence="3">
    <location>
        <begin position="22"/>
        <end position="239"/>
    </location>
</feature>
<organism evidence="5 6">
    <name type="scientific">Glarea lozoyensis (strain ATCC 74030 / MF5533)</name>
    <dbReference type="NCBI Taxonomy" id="1104152"/>
    <lineage>
        <taxon>Eukaryota</taxon>
        <taxon>Fungi</taxon>
        <taxon>Dikarya</taxon>
        <taxon>Ascomycota</taxon>
        <taxon>Pezizomycotina</taxon>
        <taxon>Leotiomycetes</taxon>
        <taxon>Helotiales</taxon>
        <taxon>Helotiaceae</taxon>
        <taxon>Glarea</taxon>
    </lineage>
</organism>
<reference evidence="5 6" key="1">
    <citation type="journal article" date="2012" name="Eukaryot. Cell">
        <title>Genome sequence of the fungus Glarea lozoyensis: the first genome sequence of a species from the Helotiaceae family.</title>
        <authorList>
            <person name="Youssar L."/>
            <person name="Gruening B.A."/>
            <person name="Erxleben A."/>
            <person name="Guenther S."/>
            <person name="Huettel W."/>
        </authorList>
    </citation>
    <scope>NUCLEOTIDE SEQUENCE [LARGE SCALE GENOMIC DNA]</scope>
    <source>
        <strain evidence="6">ATCC 74030 / MF5533</strain>
    </source>
</reference>
<dbReference type="AlphaFoldDB" id="H0ECP4"/>
<dbReference type="InParanoid" id="H0ECP4"/>
<name>H0ECP4_GLAL7</name>
<dbReference type="Gene3D" id="3.40.140.10">
    <property type="entry name" value="Cytidine Deaminase, domain 2"/>
    <property type="match status" value="1"/>
</dbReference>
<dbReference type="GO" id="GO:0052717">
    <property type="term" value="F:tRNA-specific adenosine-34 deaminase activity"/>
    <property type="evidence" value="ECO:0007669"/>
    <property type="project" value="TreeGrafter"/>
</dbReference>
<keyword evidence="6" id="KW-1185">Reference proteome</keyword>
<dbReference type="PANTHER" id="PTHR11079">
    <property type="entry name" value="CYTOSINE DEAMINASE FAMILY MEMBER"/>
    <property type="match status" value="1"/>
</dbReference>
<accession>H0ECP4</accession>
<dbReference type="Pfam" id="PF00383">
    <property type="entry name" value="dCMP_cyt_deam_1"/>
    <property type="match status" value="1"/>
</dbReference>
<comment type="caution">
    <text evidence="5">The sequence shown here is derived from an EMBL/GenBank/DDBJ whole genome shotgun (WGS) entry which is preliminary data.</text>
</comment>
<evidence type="ECO:0000259" key="4">
    <source>
        <dbReference type="PROSITE" id="PS51747"/>
    </source>
</evidence>
<dbReference type="InterPro" id="IPR002125">
    <property type="entry name" value="CMP_dCMP_dom"/>
</dbReference>
<dbReference type="PROSITE" id="PS00903">
    <property type="entry name" value="CYT_DCMP_DEAMINASES_1"/>
    <property type="match status" value="1"/>
</dbReference>
<feature type="signal peptide" evidence="3">
    <location>
        <begin position="1"/>
        <end position="21"/>
    </location>
</feature>
<evidence type="ECO:0000256" key="2">
    <source>
        <dbReference type="ARBA" id="ARBA00022833"/>
    </source>
</evidence>
<protein>
    <submittedName>
        <fullName evidence="5">Putative tRNA-specific adenosine deaminase 2</fullName>
    </submittedName>
</protein>
<dbReference type="CDD" id="cd01285">
    <property type="entry name" value="nucleoside_deaminase"/>
    <property type="match status" value="1"/>
</dbReference>
<gene>
    <name evidence="5" type="ORF">M7I_0188</name>
</gene>
<dbReference type="Proteomes" id="UP000005446">
    <property type="component" value="Unassembled WGS sequence"/>
</dbReference>
<dbReference type="InterPro" id="IPR016193">
    <property type="entry name" value="Cytidine_deaminase-like"/>
</dbReference>
<dbReference type="PROSITE" id="PS51747">
    <property type="entry name" value="CYT_DCMP_DEAMINASES_2"/>
    <property type="match status" value="1"/>
</dbReference>
<evidence type="ECO:0000256" key="3">
    <source>
        <dbReference type="SAM" id="SignalP"/>
    </source>
</evidence>
<keyword evidence="2" id="KW-0862">Zinc</keyword>
<dbReference type="EMBL" id="AGUE01000006">
    <property type="protein sequence ID" value="EHL03548.1"/>
    <property type="molecule type" value="Genomic_DNA"/>
</dbReference>
<dbReference type="SUPFAM" id="SSF53927">
    <property type="entry name" value="Cytidine deaminase-like"/>
    <property type="match status" value="1"/>
</dbReference>
<dbReference type="OrthoDB" id="408702at2759"/>
<evidence type="ECO:0000256" key="1">
    <source>
        <dbReference type="ARBA" id="ARBA00022723"/>
    </source>
</evidence>
<dbReference type="PANTHER" id="PTHR11079:SF203">
    <property type="entry name" value="CMP_DCMP-TYPE DEAMINASE DOMAIN-CONTAINING PROTEIN"/>
    <property type="match status" value="1"/>
</dbReference>